<dbReference type="Pfam" id="PF07885">
    <property type="entry name" value="Ion_trans_2"/>
    <property type="match status" value="2"/>
</dbReference>
<keyword evidence="2 8" id="KW-0813">Transport</keyword>
<evidence type="ECO:0000256" key="6">
    <source>
        <dbReference type="ARBA" id="ARBA00023136"/>
    </source>
</evidence>
<dbReference type="Proteomes" id="UP000030665">
    <property type="component" value="Unassembled WGS sequence"/>
</dbReference>
<dbReference type="GO" id="GO:0015271">
    <property type="term" value="F:outward rectifier potassium channel activity"/>
    <property type="evidence" value="ECO:0007669"/>
    <property type="project" value="TreeGrafter"/>
</dbReference>
<dbReference type="GO" id="GO:0030322">
    <property type="term" value="P:stabilization of membrane potential"/>
    <property type="evidence" value="ECO:0007669"/>
    <property type="project" value="TreeGrafter"/>
</dbReference>
<feature type="transmembrane region" description="Helical" evidence="9">
    <location>
        <begin position="254"/>
        <end position="272"/>
    </location>
</feature>
<dbReference type="PANTHER" id="PTHR11003">
    <property type="entry name" value="POTASSIUM CHANNEL, SUBFAMILY K"/>
    <property type="match status" value="1"/>
</dbReference>
<evidence type="ECO:0000256" key="5">
    <source>
        <dbReference type="ARBA" id="ARBA00023065"/>
    </source>
</evidence>
<dbReference type="PANTHER" id="PTHR11003:SF335">
    <property type="entry name" value="POTASSIUM CHANNEL DOMAIN-CONTAINING PROTEIN"/>
    <property type="match status" value="1"/>
</dbReference>
<dbReference type="InterPro" id="IPR003280">
    <property type="entry name" value="2pore_dom_K_chnl"/>
</dbReference>
<feature type="domain" description="Potassium channel" evidence="10">
    <location>
        <begin position="120"/>
        <end position="177"/>
    </location>
</feature>
<evidence type="ECO:0000256" key="2">
    <source>
        <dbReference type="ARBA" id="ARBA00022448"/>
    </source>
</evidence>
<name>A0A077Z3G7_TRITR</name>
<dbReference type="OrthoDB" id="297496at2759"/>
<organism evidence="11 12">
    <name type="scientific">Trichuris trichiura</name>
    <name type="common">Whipworm</name>
    <name type="synonym">Trichocephalus trichiurus</name>
    <dbReference type="NCBI Taxonomy" id="36087"/>
    <lineage>
        <taxon>Eukaryota</taxon>
        <taxon>Metazoa</taxon>
        <taxon>Ecdysozoa</taxon>
        <taxon>Nematoda</taxon>
        <taxon>Enoplea</taxon>
        <taxon>Dorylaimia</taxon>
        <taxon>Trichinellida</taxon>
        <taxon>Trichuridae</taxon>
        <taxon>Trichuris</taxon>
    </lineage>
</organism>
<dbReference type="PRINTS" id="PR01333">
    <property type="entry name" value="2POREKCHANEL"/>
</dbReference>
<dbReference type="EMBL" id="HG805906">
    <property type="protein sequence ID" value="CDW54576.1"/>
    <property type="molecule type" value="Genomic_DNA"/>
</dbReference>
<dbReference type="Gene3D" id="1.10.287.70">
    <property type="match status" value="1"/>
</dbReference>
<evidence type="ECO:0000256" key="9">
    <source>
        <dbReference type="SAM" id="Phobius"/>
    </source>
</evidence>
<evidence type="ECO:0000256" key="3">
    <source>
        <dbReference type="ARBA" id="ARBA00022692"/>
    </source>
</evidence>
<keyword evidence="3 8" id="KW-0812">Transmembrane</keyword>
<comment type="similarity">
    <text evidence="8">Belongs to the two pore domain potassium channel (TC 1.A.1.8) family.</text>
</comment>
<reference evidence="11" key="1">
    <citation type="submission" date="2014-01" db="EMBL/GenBank/DDBJ databases">
        <authorList>
            <person name="Aslett M."/>
        </authorList>
    </citation>
    <scope>NUCLEOTIDE SEQUENCE</scope>
</reference>
<proteinExistence type="inferred from homology"/>
<feature type="transmembrane region" description="Helical" evidence="9">
    <location>
        <begin position="284"/>
        <end position="305"/>
    </location>
</feature>
<keyword evidence="7 8" id="KW-0407">Ion channel</keyword>
<gene>
    <name evidence="11" type="ORF">TTRE_0000284601</name>
</gene>
<feature type="transmembrane region" description="Helical" evidence="9">
    <location>
        <begin position="15"/>
        <end position="38"/>
    </location>
</feature>
<evidence type="ECO:0000256" key="1">
    <source>
        <dbReference type="ARBA" id="ARBA00004141"/>
    </source>
</evidence>
<comment type="subcellular location">
    <subcellularLocation>
        <location evidence="1">Membrane</location>
        <topology evidence="1">Multi-pass membrane protein</topology>
    </subcellularLocation>
</comment>
<keyword evidence="4 9" id="KW-1133">Transmembrane helix</keyword>
<dbReference type="GO" id="GO:0022841">
    <property type="term" value="F:potassium ion leak channel activity"/>
    <property type="evidence" value="ECO:0007669"/>
    <property type="project" value="TreeGrafter"/>
</dbReference>
<evidence type="ECO:0000313" key="12">
    <source>
        <dbReference type="Proteomes" id="UP000030665"/>
    </source>
</evidence>
<dbReference type="InterPro" id="IPR013099">
    <property type="entry name" value="K_chnl_dom"/>
</dbReference>
<feature type="transmembrane region" description="Helical" evidence="9">
    <location>
        <begin position="148"/>
        <end position="170"/>
    </location>
</feature>
<evidence type="ECO:0000256" key="8">
    <source>
        <dbReference type="RuleBase" id="RU003857"/>
    </source>
</evidence>
<keyword evidence="5 8" id="KW-0406">Ion transport</keyword>
<feature type="transmembrane region" description="Helical" evidence="9">
    <location>
        <begin position="228"/>
        <end position="248"/>
    </location>
</feature>
<keyword evidence="6 9" id="KW-0472">Membrane</keyword>
<dbReference type="GO" id="GO:0005886">
    <property type="term" value="C:plasma membrane"/>
    <property type="evidence" value="ECO:0007669"/>
    <property type="project" value="TreeGrafter"/>
</dbReference>
<sequence>MPPGSGFSQVLKYSLPHLLLIFAATAYTFIGAQIFYVIEQPSEHAWKLQGKEEVFREVNNFLIYLTSMRAEHFNEMVDTDQLESLERRIASLLAKTYDMAKKHYLEPEDLLSREATPEDRRWTFESSFLFAFTLITTIGYGNLTPVTFNGRLFCIIYGLIGIPLVMITIANMGRFMFDGTVALVEIIRRMYARLMIGSKKRHQRVKRRSIVDMINVQSHTQSSGVRSFCVICAFFLHMVLGALCLPQWEELDFFSAFYFSFITITTVGFGDIVPRKYEYLSLTLVYLTIGLALATLMVEVMGLYLRKLHFVGRQIMNASSALVWFGNKMLTVSDLVNVIGHKCGMSVSDIANLHADLDKVVTETVKEKIRHDASKEQQQRPPSVPIKHCSIPFDPEECKFVAKPLRYIDADGPSTPSSRDGAVIDSTTYVDRMRVEKY</sequence>
<evidence type="ECO:0000259" key="10">
    <source>
        <dbReference type="Pfam" id="PF07885"/>
    </source>
</evidence>
<keyword evidence="12" id="KW-1185">Reference proteome</keyword>
<protein>
    <submittedName>
        <fullName evidence="11">TWiK family of potassium channels protein 7</fullName>
    </submittedName>
</protein>
<dbReference type="SUPFAM" id="SSF81324">
    <property type="entry name" value="Voltage-gated potassium channels"/>
    <property type="match status" value="2"/>
</dbReference>
<reference evidence="11" key="2">
    <citation type="submission" date="2014-03" db="EMBL/GenBank/DDBJ databases">
        <title>The whipworm genome and dual-species transcriptomics of an intimate host-pathogen interaction.</title>
        <authorList>
            <person name="Foth B.J."/>
            <person name="Tsai I.J."/>
            <person name="Reid A.J."/>
            <person name="Bancroft A.J."/>
            <person name="Nichol S."/>
            <person name="Tracey A."/>
            <person name="Holroyd N."/>
            <person name="Cotton J.A."/>
            <person name="Stanley E.J."/>
            <person name="Zarowiecki M."/>
            <person name="Liu J.Z."/>
            <person name="Huckvale T."/>
            <person name="Cooper P.J."/>
            <person name="Grencis R.K."/>
            <person name="Berriman M."/>
        </authorList>
    </citation>
    <scope>NUCLEOTIDE SEQUENCE [LARGE SCALE GENOMIC DNA]</scope>
</reference>
<accession>A0A077Z3G7</accession>
<evidence type="ECO:0000256" key="4">
    <source>
        <dbReference type="ARBA" id="ARBA00022989"/>
    </source>
</evidence>
<dbReference type="AlphaFoldDB" id="A0A077Z3G7"/>
<dbReference type="STRING" id="36087.A0A077Z3G7"/>
<evidence type="ECO:0000313" key="11">
    <source>
        <dbReference type="EMBL" id="CDW54576.1"/>
    </source>
</evidence>
<evidence type="ECO:0000256" key="7">
    <source>
        <dbReference type="ARBA" id="ARBA00023303"/>
    </source>
</evidence>
<feature type="domain" description="Potassium channel" evidence="10">
    <location>
        <begin position="235"/>
        <end position="306"/>
    </location>
</feature>